<dbReference type="InterPro" id="IPR023168">
    <property type="entry name" value="GatB_Yqey_C_2"/>
</dbReference>
<dbReference type="InterPro" id="IPR042114">
    <property type="entry name" value="GatB_C_1"/>
</dbReference>
<dbReference type="NCBIfam" id="NF004012">
    <property type="entry name" value="PRK05477.1-2"/>
    <property type="match status" value="1"/>
</dbReference>
<comment type="function">
    <text evidence="7 10">Allows the formation of correctly charged Asn-tRNA(Asn) or Gln-tRNA(Gln) through the transamidation of misacylated Asp-tRNA(Asn) or Glu-tRNA(Gln) in organisms which lack either or both of asparaginyl-tRNA or glutaminyl-tRNA synthetases. The reaction takes place in the presence of glutamine and ATP through an activated phospho-Asp-tRNA(Asn) or phospho-Glu-tRNA(Gln).</text>
</comment>
<dbReference type="InterPro" id="IPR006075">
    <property type="entry name" value="Asn/Gln-tRNA_Trfase_suB/E_cat"/>
</dbReference>
<evidence type="ECO:0000259" key="11">
    <source>
        <dbReference type="SMART" id="SM00845"/>
    </source>
</evidence>
<dbReference type="SMART" id="SM00845">
    <property type="entry name" value="GatB_Yqey"/>
    <property type="match status" value="1"/>
</dbReference>
<dbReference type="GO" id="GO:0050566">
    <property type="term" value="F:asparaginyl-tRNA synthase (glutamine-hydrolyzing) activity"/>
    <property type="evidence" value="ECO:0007669"/>
    <property type="project" value="RHEA"/>
</dbReference>
<dbReference type="SUPFAM" id="SSF89095">
    <property type="entry name" value="GatB/YqeY motif"/>
    <property type="match status" value="1"/>
</dbReference>
<dbReference type="EMBL" id="QRWX01000003">
    <property type="protein sequence ID" value="RGT55134.1"/>
    <property type="molecule type" value="Genomic_DNA"/>
</dbReference>
<proteinExistence type="inferred from homology"/>
<dbReference type="InterPro" id="IPR018027">
    <property type="entry name" value="Asn/Gln_amidotransferase"/>
</dbReference>
<dbReference type="HAMAP" id="MF_00121">
    <property type="entry name" value="GatB"/>
    <property type="match status" value="1"/>
</dbReference>
<keyword evidence="5 10" id="KW-0067">ATP-binding</keyword>
<dbReference type="PROSITE" id="PS01234">
    <property type="entry name" value="GATB"/>
    <property type="match status" value="1"/>
</dbReference>
<dbReference type="GO" id="GO:0016740">
    <property type="term" value="F:transferase activity"/>
    <property type="evidence" value="ECO:0007669"/>
    <property type="project" value="UniProtKB-KW"/>
</dbReference>
<comment type="similarity">
    <text evidence="1 10">Belongs to the GatB/GatE family. GatB subfamily.</text>
</comment>
<comment type="catalytic activity">
    <reaction evidence="8 10">
        <text>L-aspartyl-tRNA(Asn) + L-glutamine + ATP + H2O = L-asparaginyl-tRNA(Asn) + L-glutamate + ADP + phosphate + 2 H(+)</text>
        <dbReference type="Rhea" id="RHEA:14513"/>
        <dbReference type="Rhea" id="RHEA-COMP:9674"/>
        <dbReference type="Rhea" id="RHEA-COMP:9677"/>
        <dbReference type="ChEBI" id="CHEBI:15377"/>
        <dbReference type="ChEBI" id="CHEBI:15378"/>
        <dbReference type="ChEBI" id="CHEBI:29985"/>
        <dbReference type="ChEBI" id="CHEBI:30616"/>
        <dbReference type="ChEBI" id="CHEBI:43474"/>
        <dbReference type="ChEBI" id="CHEBI:58359"/>
        <dbReference type="ChEBI" id="CHEBI:78515"/>
        <dbReference type="ChEBI" id="CHEBI:78516"/>
        <dbReference type="ChEBI" id="CHEBI:456216"/>
    </reaction>
</comment>
<dbReference type="InterPro" id="IPR017959">
    <property type="entry name" value="Asn/Gln-tRNA_amidoTrfase_suB/E"/>
</dbReference>
<evidence type="ECO:0000256" key="8">
    <source>
        <dbReference type="ARBA" id="ARBA00047380"/>
    </source>
</evidence>
<dbReference type="EC" id="6.3.5.-" evidence="10"/>
<sequence length="477" mass="53821">MEYEATIGIEIHCQLKTNTKMFSGAPTSFGRKANTCVNEIDLGHPGTLPSVNVEAVKKAIQACTALHLEIDPLVKFDRKNYYYSDLPKGFQITQQFHPIGRNGYIEINTSAGKKKIRIERIHMEEDTAKQFHLTKFSLLDFNRAGTPLIEIVSCPDMKTGEEAEAYVEALRQTLFYIGVSDCKMEEGSMRCDVNVSIAPKGSDKLGVKNEIKNLNSISHVGKAVEYEIQRQKELLEAGEVIHQETRRYDEKTNTTVMMRRKEGSVDYKFFPEPNIFPIQLDPSWIQDIQEHMPELPEARKERYAKQYALSEHDIRILIADMEMSKFFEEVMKYTTNAKAICNWLLGEVSAWLNKHETSIDKCELKPEMLAKMIALVDEGKVSSAQAKQLCDDLMLGKDPEVAAEEKGLKQVSDSSALTAMVNEVLDANAQAIEDYKNGKGRAVGFLVGQVMKKSKGQANPGMVSQILEEELKKRVHD</sequence>
<dbReference type="GO" id="GO:0005524">
    <property type="term" value="F:ATP binding"/>
    <property type="evidence" value="ECO:0007669"/>
    <property type="project" value="UniProtKB-KW"/>
</dbReference>
<keyword evidence="6 10" id="KW-0648">Protein biosynthesis</keyword>
<dbReference type="Pfam" id="PF02637">
    <property type="entry name" value="GatB_Yqey"/>
    <property type="match status" value="1"/>
</dbReference>
<dbReference type="GO" id="GO:0070681">
    <property type="term" value="P:glutaminyl-tRNAGln biosynthesis via transamidation"/>
    <property type="evidence" value="ECO:0007669"/>
    <property type="project" value="TreeGrafter"/>
</dbReference>
<comment type="caution">
    <text evidence="12">The sequence shown here is derived from an EMBL/GenBank/DDBJ whole genome shotgun (WGS) entry which is preliminary data.</text>
</comment>
<evidence type="ECO:0000256" key="7">
    <source>
        <dbReference type="ARBA" id="ARBA00024799"/>
    </source>
</evidence>
<gene>
    <name evidence="10" type="primary">gatB</name>
    <name evidence="12" type="ORF">DWX20_08255</name>
</gene>
<keyword evidence="4 10" id="KW-0547">Nucleotide-binding</keyword>
<evidence type="ECO:0000256" key="5">
    <source>
        <dbReference type="ARBA" id="ARBA00022840"/>
    </source>
</evidence>
<evidence type="ECO:0000256" key="9">
    <source>
        <dbReference type="ARBA" id="ARBA00047913"/>
    </source>
</evidence>
<keyword evidence="3 10" id="KW-0436">Ligase</keyword>
<dbReference type="InterPro" id="IPR017958">
    <property type="entry name" value="Gln-tRNA_amidoTrfase_suB_CS"/>
</dbReference>
<evidence type="ECO:0000256" key="2">
    <source>
        <dbReference type="ARBA" id="ARBA00011123"/>
    </source>
</evidence>
<dbReference type="InterPro" id="IPR003789">
    <property type="entry name" value="Asn/Gln_tRNA_amidoTrase-B-like"/>
</dbReference>
<dbReference type="RefSeq" id="WP_118765150.1">
    <property type="nucleotide sequence ID" value="NZ_CABJCF010000003.1"/>
</dbReference>
<comment type="subunit">
    <text evidence="2 10">Heterotrimer of A, B and C subunits.</text>
</comment>
<dbReference type="PANTHER" id="PTHR11659">
    <property type="entry name" value="GLUTAMYL-TRNA GLN AMIDOTRANSFERASE SUBUNIT B MITOCHONDRIAL AND PROKARYOTIC PET112-RELATED"/>
    <property type="match status" value="1"/>
</dbReference>
<comment type="catalytic activity">
    <reaction evidence="9 10">
        <text>L-glutamyl-tRNA(Gln) + L-glutamine + ATP + H2O = L-glutaminyl-tRNA(Gln) + L-glutamate + ADP + phosphate + H(+)</text>
        <dbReference type="Rhea" id="RHEA:17521"/>
        <dbReference type="Rhea" id="RHEA-COMP:9681"/>
        <dbReference type="Rhea" id="RHEA-COMP:9684"/>
        <dbReference type="ChEBI" id="CHEBI:15377"/>
        <dbReference type="ChEBI" id="CHEBI:15378"/>
        <dbReference type="ChEBI" id="CHEBI:29985"/>
        <dbReference type="ChEBI" id="CHEBI:30616"/>
        <dbReference type="ChEBI" id="CHEBI:43474"/>
        <dbReference type="ChEBI" id="CHEBI:58359"/>
        <dbReference type="ChEBI" id="CHEBI:78520"/>
        <dbReference type="ChEBI" id="CHEBI:78521"/>
        <dbReference type="ChEBI" id="CHEBI:456216"/>
    </reaction>
</comment>
<dbReference type="PANTHER" id="PTHR11659:SF0">
    <property type="entry name" value="GLUTAMYL-TRNA(GLN) AMIDOTRANSFERASE SUBUNIT B, MITOCHONDRIAL"/>
    <property type="match status" value="1"/>
</dbReference>
<dbReference type="NCBIfam" id="TIGR00133">
    <property type="entry name" value="gatB"/>
    <property type="match status" value="1"/>
</dbReference>
<protein>
    <recommendedName>
        <fullName evidence="10">Aspartyl/glutamyl-tRNA(Asn/Gln) amidotransferase subunit B</fullName>
        <shortName evidence="10">Asp/Glu-ADT subunit B</shortName>
        <ecNumber evidence="10">6.3.5.-</ecNumber>
    </recommendedName>
</protein>
<name>A0A412PD15_9FIRM</name>
<accession>A0A412PD15</accession>
<evidence type="ECO:0000256" key="6">
    <source>
        <dbReference type="ARBA" id="ARBA00022917"/>
    </source>
</evidence>
<dbReference type="InterPro" id="IPR014746">
    <property type="entry name" value="Gln_synth/guanido_kin_cat_dom"/>
</dbReference>
<feature type="domain" description="Asn/Gln amidotransferase" evidence="11">
    <location>
        <begin position="325"/>
        <end position="471"/>
    </location>
</feature>
<evidence type="ECO:0000313" key="13">
    <source>
        <dbReference type="Proteomes" id="UP000284731"/>
    </source>
</evidence>
<evidence type="ECO:0000256" key="3">
    <source>
        <dbReference type="ARBA" id="ARBA00022598"/>
    </source>
</evidence>
<evidence type="ECO:0000256" key="1">
    <source>
        <dbReference type="ARBA" id="ARBA00005306"/>
    </source>
</evidence>
<dbReference type="NCBIfam" id="NF004014">
    <property type="entry name" value="PRK05477.1-4"/>
    <property type="match status" value="1"/>
</dbReference>
<dbReference type="Pfam" id="PF02934">
    <property type="entry name" value="GatB_N"/>
    <property type="match status" value="1"/>
</dbReference>
<organism evidence="12 13">
    <name type="scientific">Solobacterium moorei</name>
    <dbReference type="NCBI Taxonomy" id="102148"/>
    <lineage>
        <taxon>Bacteria</taxon>
        <taxon>Bacillati</taxon>
        <taxon>Bacillota</taxon>
        <taxon>Erysipelotrichia</taxon>
        <taxon>Erysipelotrichales</taxon>
        <taxon>Erysipelotrichaceae</taxon>
        <taxon>Solobacterium</taxon>
    </lineage>
</organism>
<dbReference type="Gene3D" id="1.10.10.410">
    <property type="match status" value="1"/>
</dbReference>
<reference evidence="12 13" key="1">
    <citation type="submission" date="2018-08" db="EMBL/GenBank/DDBJ databases">
        <title>A genome reference for cultivated species of the human gut microbiota.</title>
        <authorList>
            <person name="Zou Y."/>
            <person name="Xue W."/>
            <person name="Luo G."/>
        </authorList>
    </citation>
    <scope>NUCLEOTIDE SEQUENCE [LARGE SCALE GENOMIC DNA]</scope>
    <source>
        <strain evidence="12 13">AF18-46</strain>
    </source>
</reference>
<keyword evidence="12" id="KW-0808">Transferase</keyword>
<dbReference type="GO" id="GO:0050567">
    <property type="term" value="F:glutaminyl-tRNA synthase (glutamine-hydrolyzing) activity"/>
    <property type="evidence" value="ECO:0007669"/>
    <property type="project" value="UniProtKB-UniRule"/>
</dbReference>
<dbReference type="InterPro" id="IPR004413">
    <property type="entry name" value="GatB"/>
</dbReference>
<evidence type="ECO:0000256" key="10">
    <source>
        <dbReference type="HAMAP-Rule" id="MF_00121"/>
    </source>
</evidence>
<dbReference type="FunFam" id="1.10.10.410:FF:000001">
    <property type="entry name" value="Aspartyl/glutamyl-tRNA(Asn/Gln) amidotransferase subunit B"/>
    <property type="match status" value="1"/>
</dbReference>
<dbReference type="Gene3D" id="1.10.150.380">
    <property type="entry name" value="GatB domain, N-terminal subdomain"/>
    <property type="match status" value="1"/>
</dbReference>
<evidence type="ECO:0000256" key="4">
    <source>
        <dbReference type="ARBA" id="ARBA00022741"/>
    </source>
</evidence>
<evidence type="ECO:0000313" key="12">
    <source>
        <dbReference type="EMBL" id="RGT55134.1"/>
    </source>
</evidence>
<dbReference type="Proteomes" id="UP000284731">
    <property type="component" value="Unassembled WGS sequence"/>
</dbReference>
<dbReference type="SUPFAM" id="SSF55931">
    <property type="entry name" value="Glutamine synthetase/guanido kinase"/>
    <property type="match status" value="1"/>
</dbReference>
<dbReference type="AlphaFoldDB" id="A0A412PD15"/>
<dbReference type="GO" id="GO:0006412">
    <property type="term" value="P:translation"/>
    <property type="evidence" value="ECO:0007669"/>
    <property type="project" value="UniProtKB-UniRule"/>
</dbReference>